<feature type="region of interest" description="Disordered" evidence="1">
    <location>
        <begin position="135"/>
        <end position="164"/>
    </location>
</feature>
<accession>A0A5B7IL54</accession>
<keyword evidence="3" id="KW-1185">Reference proteome</keyword>
<evidence type="ECO:0000313" key="3">
    <source>
        <dbReference type="Proteomes" id="UP000324222"/>
    </source>
</evidence>
<dbReference type="AlphaFoldDB" id="A0A5B7IL54"/>
<comment type="caution">
    <text evidence="2">The sequence shown here is derived from an EMBL/GenBank/DDBJ whole genome shotgun (WGS) entry which is preliminary data.</text>
</comment>
<organism evidence="2 3">
    <name type="scientific">Portunus trituberculatus</name>
    <name type="common">Swimming crab</name>
    <name type="synonym">Neptunus trituberculatus</name>
    <dbReference type="NCBI Taxonomy" id="210409"/>
    <lineage>
        <taxon>Eukaryota</taxon>
        <taxon>Metazoa</taxon>
        <taxon>Ecdysozoa</taxon>
        <taxon>Arthropoda</taxon>
        <taxon>Crustacea</taxon>
        <taxon>Multicrustacea</taxon>
        <taxon>Malacostraca</taxon>
        <taxon>Eumalacostraca</taxon>
        <taxon>Eucarida</taxon>
        <taxon>Decapoda</taxon>
        <taxon>Pleocyemata</taxon>
        <taxon>Brachyura</taxon>
        <taxon>Eubrachyura</taxon>
        <taxon>Portunoidea</taxon>
        <taxon>Portunidae</taxon>
        <taxon>Portuninae</taxon>
        <taxon>Portunus</taxon>
    </lineage>
</organism>
<reference evidence="2 3" key="1">
    <citation type="submission" date="2019-05" db="EMBL/GenBank/DDBJ databases">
        <title>Another draft genome of Portunus trituberculatus and its Hox gene families provides insights of decapod evolution.</title>
        <authorList>
            <person name="Jeong J.-H."/>
            <person name="Song I."/>
            <person name="Kim S."/>
            <person name="Choi T."/>
            <person name="Kim D."/>
            <person name="Ryu S."/>
            <person name="Kim W."/>
        </authorList>
    </citation>
    <scope>NUCLEOTIDE SEQUENCE [LARGE SCALE GENOMIC DNA]</scope>
    <source>
        <tissue evidence="2">Muscle</tissue>
    </source>
</reference>
<gene>
    <name evidence="2" type="ORF">E2C01_077017</name>
</gene>
<evidence type="ECO:0000313" key="2">
    <source>
        <dbReference type="EMBL" id="MPC82357.1"/>
    </source>
</evidence>
<name>A0A5B7IL54_PORTR</name>
<dbReference type="Proteomes" id="UP000324222">
    <property type="component" value="Unassembled WGS sequence"/>
</dbReference>
<proteinExistence type="predicted"/>
<evidence type="ECO:0000256" key="1">
    <source>
        <dbReference type="SAM" id="MobiDB-lite"/>
    </source>
</evidence>
<protein>
    <submittedName>
        <fullName evidence="2">Uncharacterized protein</fullName>
    </submittedName>
</protein>
<sequence length="164" mass="18531">MTNTPGPVASRTHHQRPHHCSRTHYEHVSMSYHFQEPSPQVPSLPSPHYSSRTHYFQDHRFQDGIAFHFQLPVQRWYHLHSSLTLPTPEEARAAPQSIATSEHRVWAARGVTGARLSRPTTSGEEKTGCCDALLKINDYPPRDKHASSPQPPAPQPKPDQTNPP</sequence>
<feature type="compositionally biased region" description="Pro residues" evidence="1">
    <location>
        <begin position="149"/>
        <end position="164"/>
    </location>
</feature>
<dbReference type="EMBL" id="VSRR010059515">
    <property type="protein sequence ID" value="MPC82357.1"/>
    <property type="molecule type" value="Genomic_DNA"/>
</dbReference>